<evidence type="ECO:0000313" key="2">
    <source>
        <dbReference type="EMBL" id="KAJ1965802.1"/>
    </source>
</evidence>
<protein>
    <submittedName>
        <fullName evidence="2">Vacuolar protein-sorting-associated protein 24</fullName>
    </submittedName>
</protein>
<dbReference type="InterPro" id="IPR005024">
    <property type="entry name" value="Snf7_fam"/>
</dbReference>
<name>A0A9W8AVS8_9FUNG</name>
<proteinExistence type="predicted"/>
<dbReference type="AlphaFoldDB" id="A0A9W8AVS8"/>
<dbReference type="GO" id="GO:0007034">
    <property type="term" value="P:vacuolar transport"/>
    <property type="evidence" value="ECO:0007669"/>
    <property type="project" value="InterPro"/>
</dbReference>
<sequence length="222" mass="25165">MILKYFQKPKPEEMVRKWKSELQTQQRMLNRQVRNIELQETKTKRSMKGLAKRNDTKSCKLLARELVRSHKEKDRLHTSIAQLNSIVMDLQRQLATLKMVGHLQQSAEVMKKVNTLVKVPQIATAVQELSREMMKAGIIGDMVEDSLDVMDDEEVESEAEDEVNKILFEVTDGLLGQAKTVSTPPKPEKAVEVAKPSPVAAESEDDEAELDEMQARLAALRA</sequence>
<organism evidence="2 3">
    <name type="scientific">Dispira parvispora</name>
    <dbReference type="NCBI Taxonomy" id="1520584"/>
    <lineage>
        <taxon>Eukaryota</taxon>
        <taxon>Fungi</taxon>
        <taxon>Fungi incertae sedis</taxon>
        <taxon>Zoopagomycota</taxon>
        <taxon>Kickxellomycotina</taxon>
        <taxon>Dimargaritomycetes</taxon>
        <taxon>Dimargaritales</taxon>
        <taxon>Dimargaritaceae</taxon>
        <taxon>Dispira</taxon>
    </lineage>
</organism>
<dbReference type="EMBL" id="JANBPY010000565">
    <property type="protein sequence ID" value="KAJ1965802.1"/>
    <property type="molecule type" value="Genomic_DNA"/>
</dbReference>
<gene>
    <name evidence="2" type="primary">VPS24</name>
    <name evidence="2" type="ORF">IWQ62_002573</name>
</gene>
<dbReference type="Proteomes" id="UP001150925">
    <property type="component" value="Unassembled WGS sequence"/>
</dbReference>
<dbReference type="Pfam" id="PF03357">
    <property type="entry name" value="Snf7"/>
    <property type="match status" value="1"/>
</dbReference>
<keyword evidence="3" id="KW-1185">Reference proteome</keyword>
<comment type="caution">
    <text evidence="2">The sequence shown here is derived from an EMBL/GenBank/DDBJ whole genome shotgun (WGS) entry which is preliminary data.</text>
</comment>
<dbReference type="Gene3D" id="6.10.140.1230">
    <property type="match status" value="1"/>
</dbReference>
<feature type="region of interest" description="Disordered" evidence="1">
    <location>
        <begin position="178"/>
        <end position="210"/>
    </location>
</feature>
<evidence type="ECO:0000256" key="1">
    <source>
        <dbReference type="SAM" id="MobiDB-lite"/>
    </source>
</evidence>
<reference evidence="2" key="1">
    <citation type="submission" date="2022-07" db="EMBL/GenBank/DDBJ databases">
        <title>Phylogenomic reconstructions and comparative analyses of Kickxellomycotina fungi.</title>
        <authorList>
            <person name="Reynolds N.K."/>
            <person name="Stajich J.E."/>
            <person name="Barry K."/>
            <person name="Grigoriev I.V."/>
            <person name="Crous P."/>
            <person name="Smith M.E."/>
        </authorList>
    </citation>
    <scope>NUCLEOTIDE SEQUENCE</scope>
    <source>
        <strain evidence="2">RSA 1196</strain>
    </source>
</reference>
<accession>A0A9W8AVS8</accession>
<evidence type="ECO:0000313" key="3">
    <source>
        <dbReference type="Proteomes" id="UP001150925"/>
    </source>
</evidence>
<dbReference type="OrthoDB" id="2329734at2759"/>
<dbReference type="PANTHER" id="PTHR10476">
    <property type="entry name" value="CHARGED MULTIVESICULAR BODY PROTEIN"/>
    <property type="match status" value="1"/>
</dbReference>